<dbReference type="RefSeq" id="WP_119831353.1">
    <property type="nucleotide sequence ID" value="NZ_QYUL01000002.1"/>
</dbReference>
<dbReference type="PANTHER" id="PTHR30290:SF32">
    <property type="entry name" value="GLUTATHIONE-BINDING PROTEIN GSIB"/>
    <property type="match status" value="1"/>
</dbReference>
<evidence type="ECO:0000256" key="7">
    <source>
        <dbReference type="ARBA" id="ARBA00022764"/>
    </source>
</evidence>
<dbReference type="InterPro" id="IPR039424">
    <property type="entry name" value="SBP_5"/>
</dbReference>
<evidence type="ECO:0000256" key="4">
    <source>
        <dbReference type="ARBA" id="ARBA00017393"/>
    </source>
</evidence>
<gene>
    <name evidence="10" type="ORF">D3877_13790</name>
</gene>
<evidence type="ECO:0000256" key="1">
    <source>
        <dbReference type="ARBA" id="ARBA00003489"/>
    </source>
</evidence>
<comment type="function">
    <text evidence="1">Part of the ABC transporter complex GsiABCD involved in glutathione import. Binds glutathione.</text>
</comment>
<dbReference type="GO" id="GO:0042938">
    <property type="term" value="P:dipeptide transport"/>
    <property type="evidence" value="ECO:0007669"/>
    <property type="project" value="TreeGrafter"/>
</dbReference>
<evidence type="ECO:0000256" key="3">
    <source>
        <dbReference type="ARBA" id="ARBA00005695"/>
    </source>
</evidence>
<keyword evidence="5" id="KW-0813">Transport</keyword>
<reference evidence="10 11" key="1">
    <citation type="submission" date="2018-09" db="EMBL/GenBank/DDBJ databases">
        <authorList>
            <person name="Zhu H."/>
        </authorList>
    </citation>
    <scope>NUCLEOTIDE SEQUENCE [LARGE SCALE GENOMIC DNA]</scope>
    <source>
        <strain evidence="10 11">K2W22B-5</strain>
    </source>
</reference>
<protein>
    <recommendedName>
        <fullName evidence="4">Glutathione-binding protein GsiB</fullName>
    </recommendedName>
</protein>
<keyword evidence="6 8" id="KW-0732">Signal</keyword>
<evidence type="ECO:0000256" key="5">
    <source>
        <dbReference type="ARBA" id="ARBA00022448"/>
    </source>
</evidence>
<dbReference type="PIRSF" id="PIRSF002741">
    <property type="entry name" value="MppA"/>
    <property type="match status" value="1"/>
</dbReference>
<evidence type="ECO:0000256" key="2">
    <source>
        <dbReference type="ARBA" id="ARBA00004418"/>
    </source>
</evidence>
<dbReference type="Proteomes" id="UP000283458">
    <property type="component" value="Unassembled WGS sequence"/>
</dbReference>
<dbReference type="GO" id="GO:0030288">
    <property type="term" value="C:outer membrane-bounded periplasmic space"/>
    <property type="evidence" value="ECO:0007669"/>
    <property type="project" value="TreeGrafter"/>
</dbReference>
<keyword evidence="11" id="KW-1185">Reference proteome</keyword>
<evidence type="ECO:0000256" key="8">
    <source>
        <dbReference type="SAM" id="SignalP"/>
    </source>
</evidence>
<dbReference type="Pfam" id="PF00496">
    <property type="entry name" value="SBP_bac_5"/>
    <property type="match status" value="1"/>
</dbReference>
<dbReference type="AlphaFoldDB" id="A0A418VVU8"/>
<comment type="similarity">
    <text evidence="3">Belongs to the bacterial solute-binding protein 5 family.</text>
</comment>
<keyword evidence="7" id="KW-0574">Periplasm</keyword>
<dbReference type="PANTHER" id="PTHR30290">
    <property type="entry name" value="PERIPLASMIC BINDING COMPONENT OF ABC TRANSPORTER"/>
    <property type="match status" value="1"/>
</dbReference>
<dbReference type="InterPro" id="IPR000914">
    <property type="entry name" value="SBP_5_dom"/>
</dbReference>
<proteinExistence type="inferred from homology"/>
<feature type="signal peptide" evidence="8">
    <location>
        <begin position="1"/>
        <end position="24"/>
    </location>
</feature>
<feature type="chain" id="PRO_5019029078" description="Glutathione-binding protein GsiB" evidence="8">
    <location>
        <begin position="25"/>
        <end position="510"/>
    </location>
</feature>
<dbReference type="InterPro" id="IPR030678">
    <property type="entry name" value="Peptide/Ni-bd"/>
</dbReference>
<evidence type="ECO:0000313" key="10">
    <source>
        <dbReference type="EMBL" id="RJF81261.1"/>
    </source>
</evidence>
<dbReference type="GO" id="GO:0043190">
    <property type="term" value="C:ATP-binding cassette (ABC) transporter complex"/>
    <property type="evidence" value="ECO:0007669"/>
    <property type="project" value="InterPro"/>
</dbReference>
<name>A0A418VVU8_9PROT</name>
<dbReference type="EMBL" id="QYUL01000002">
    <property type="protein sequence ID" value="RJF81261.1"/>
    <property type="molecule type" value="Genomic_DNA"/>
</dbReference>
<evidence type="ECO:0000256" key="6">
    <source>
        <dbReference type="ARBA" id="ARBA00022729"/>
    </source>
</evidence>
<organism evidence="10 11">
    <name type="scientific">Azospirillum cavernae</name>
    <dbReference type="NCBI Taxonomy" id="2320860"/>
    <lineage>
        <taxon>Bacteria</taxon>
        <taxon>Pseudomonadati</taxon>
        <taxon>Pseudomonadota</taxon>
        <taxon>Alphaproteobacteria</taxon>
        <taxon>Rhodospirillales</taxon>
        <taxon>Azospirillaceae</taxon>
        <taxon>Azospirillum</taxon>
    </lineage>
</organism>
<dbReference type="Gene3D" id="3.90.76.10">
    <property type="entry name" value="Dipeptide-binding Protein, Domain 1"/>
    <property type="match status" value="1"/>
</dbReference>
<sequence>MTRFALPLVAGLLCCTALTNAAFAAKDLVVGVPDNLTTLDPADVNDTLSQSATRTMLQGLFAFDKDMKLVPQLAESFTVNDTATEYTYKLRKGVVFHDGTPFNAQAVKTNFDRLSNPANKLKRQSLLSMLAETVVVDDATITLKLSQPFGALNNNLAHPGAMIHSPKALETYGKDIGRHPVGTGPFKFVSWQADTMLAVKNTNYWKPGLPKVDSVTFRSVPENGSRIAMLQTNEAQFVYPLPSEMVGMVEKNPALSVTNGSSIIAYYVAMNTMKKPFNDVRVRQALNYAIDKNAWAKIVYRGYAGPLPSPLPPKLGFHVPQAQQYDFDLAKAKALLAEAGYPNGFEAEMFSRNSTNFIRGMQFIQQQLSQVGVKLTVTPLEAGVETARVWSVEKPEDATIQMQYTRWSASTGDADWGLRPLLYGKGFPPKFFNTAYYKNETVDSAIEAGIATADTAKRAEAYRVAQEQIWKDAPWLFLGVENLLAAQTKSLSGLNYVADGGLQIEEADIQ</sequence>
<comment type="caution">
    <text evidence="10">The sequence shown here is derived from an EMBL/GenBank/DDBJ whole genome shotgun (WGS) entry which is preliminary data.</text>
</comment>
<dbReference type="SUPFAM" id="SSF53850">
    <property type="entry name" value="Periplasmic binding protein-like II"/>
    <property type="match status" value="1"/>
</dbReference>
<dbReference type="GO" id="GO:1904680">
    <property type="term" value="F:peptide transmembrane transporter activity"/>
    <property type="evidence" value="ECO:0007669"/>
    <property type="project" value="TreeGrafter"/>
</dbReference>
<dbReference type="Gene3D" id="3.40.190.10">
    <property type="entry name" value="Periplasmic binding protein-like II"/>
    <property type="match status" value="1"/>
</dbReference>
<feature type="domain" description="Solute-binding protein family 5" evidence="9">
    <location>
        <begin position="68"/>
        <end position="426"/>
    </location>
</feature>
<accession>A0A418VVU8</accession>
<dbReference type="CDD" id="cd08499">
    <property type="entry name" value="PBP2_Ylib_like"/>
    <property type="match status" value="1"/>
</dbReference>
<evidence type="ECO:0000259" key="9">
    <source>
        <dbReference type="Pfam" id="PF00496"/>
    </source>
</evidence>
<evidence type="ECO:0000313" key="11">
    <source>
        <dbReference type="Proteomes" id="UP000283458"/>
    </source>
</evidence>
<dbReference type="OrthoDB" id="9803988at2"/>
<comment type="subcellular location">
    <subcellularLocation>
        <location evidence="2">Periplasm</location>
    </subcellularLocation>
</comment>
<dbReference type="Gene3D" id="3.10.105.10">
    <property type="entry name" value="Dipeptide-binding Protein, Domain 3"/>
    <property type="match status" value="1"/>
</dbReference>